<dbReference type="AlphaFoldDB" id="A0AA39FEX2"/>
<keyword evidence="8" id="KW-1185">Reference proteome</keyword>
<protein>
    <recommendedName>
        <fullName evidence="6">RNA-polymerase II-associated protein 3-like C-terminal domain-containing protein</fullName>
    </recommendedName>
</protein>
<name>A0AA39FEX2_MICHY</name>
<evidence type="ECO:0000256" key="5">
    <source>
        <dbReference type="PROSITE-ProRule" id="PRU00339"/>
    </source>
</evidence>
<evidence type="ECO:0000256" key="2">
    <source>
        <dbReference type="ARBA" id="ARBA00022490"/>
    </source>
</evidence>
<evidence type="ECO:0000256" key="1">
    <source>
        <dbReference type="ARBA" id="ARBA00004496"/>
    </source>
</evidence>
<evidence type="ECO:0000256" key="4">
    <source>
        <dbReference type="ARBA" id="ARBA00022803"/>
    </source>
</evidence>
<dbReference type="InterPro" id="IPR051982">
    <property type="entry name" value="CiliaryAsmbly_MitoImport"/>
</dbReference>
<evidence type="ECO:0000313" key="8">
    <source>
        <dbReference type="Proteomes" id="UP001168972"/>
    </source>
</evidence>
<dbReference type="Proteomes" id="UP001168972">
    <property type="component" value="Unassembled WGS sequence"/>
</dbReference>
<dbReference type="GO" id="GO:0005829">
    <property type="term" value="C:cytosol"/>
    <property type="evidence" value="ECO:0007669"/>
    <property type="project" value="TreeGrafter"/>
</dbReference>
<dbReference type="PANTHER" id="PTHR45984">
    <property type="entry name" value="RNA (RNA) POLYMERASE II ASSOCIATED PROTEIN HOMOLOG"/>
    <property type="match status" value="1"/>
</dbReference>
<comment type="subcellular location">
    <subcellularLocation>
        <location evidence="1">Cytoplasm</location>
    </subcellularLocation>
</comment>
<feature type="repeat" description="TPR" evidence="5">
    <location>
        <begin position="214"/>
        <end position="247"/>
    </location>
</feature>
<reference evidence="7" key="2">
    <citation type="submission" date="2023-03" db="EMBL/GenBank/DDBJ databases">
        <authorList>
            <person name="Inwood S.N."/>
            <person name="Skelly J.G."/>
            <person name="Guhlin J."/>
            <person name="Harrop T.W.R."/>
            <person name="Goldson S.G."/>
            <person name="Dearden P.K."/>
        </authorList>
    </citation>
    <scope>NUCLEOTIDE SEQUENCE</scope>
    <source>
        <strain evidence="7">Lincoln</strain>
        <tissue evidence="7">Whole body</tissue>
    </source>
</reference>
<dbReference type="Gene3D" id="1.25.40.10">
    <property type="entry name" value="Tetratricopeptide repeat domain"/>
    <property type="match status" value="1"/>
</dbReference>
<dbReference type="PROSITE" id="PS50005">
    <property type="entry name" value="TPR"/>
    <property type="match status" value="2"/>
</dbReference>
<organism evidence="7 8">
    <name type="scientific">Microctonus hyperodae</name>
    <name type="common">Parasitoid wasp</name>
    <dbReference type="NCBI Taxonomy" id="165561"/>
    <lineage>
        <taxon>Eukaryota</taxon>
        <taxon>Metazoa</taxon>
        <taxon>Ecdysozoa</taxon>
        <taxon>Arthropoda</taxon>
        <taxon>Hexapoda</taxon>
        <taxon>Insecta</taxon>
        <taxon>Pterygota</taxon>
        <taxon>Neoptera</taxon>
        <taxon>Endopterygota</taxon>
        <taxon>Hymenoptera</taxon>
        <taxon>Apocrita</taxon>
        <taxon>Ichneumonoidea</taxon>
        <taxon>Braconidae</taxon>
        <taxon>Euphorinae</taxon>
        <taxon>Microctonus</taxon>
    </lineage>
</organism>
<keyword evidence="3" id="KW-0677">Repeat</keyword>
<evidence type="ECO:0000259" key="6">
    <source>
        <dbReference type="Pfam" id="PF13877"/>
    </source>
</evidence>
<dbReference type="SUPFAM" id="SSF48452">
    <property type="entry name" value="TPR-like"/>
    <property type="match status" value="1"/>
</dbReference>
<proteinExistence type="predicted"/>
<dbReference type="EMBL" id="JAQQBR010001831">
    <property type="protein sequence ID" value="KAK0168315.1"/>
    <property type="molecule type" value="Genomic_DNA"/>
</dbReference>
<dbReference type="GO" id="GO:0031072">
    <property type="term" value="F:heat shock protein binding"/>
    <property type="evidence" value="ECO:0007669"/>
    <property type="project" value="TreeGrafter"/>
</dbReference>
<dbReference type="InterPro" id="IPR011990">
    <property type="entry name" value="TPR-like_helical_dom_sf"/>
</dbReference>
<dbReference type="InterPro" id="IPR019734">
    <property type="entry name" value="TPR_rpt"/>
</dbReference>
<reference evidence="7" key="1">
    <citation type="journal article" date="2023" name="bioRxiv">
        <title>Scaffold-level genome assemblies of two parasitoid biocontrol wasps reveal the parthenogenesis mechanism and an associated novel virus.</title>
        <authorList>
            <person name="Inwood S."/>
            <person name="Skelly J."/>
            <person name="Guhlin J."/>
            <person name="Harrop T."/>
            <person name="Goldson S."/>
            <person name="Dearden P."/>
        </authorList>
    </citation>
    <scope>NUCLEOTIDE SEQUENCE</scope>
    <source>
        <strain evidence="7">Lincoln</strain>
        <tissue evidence="7">Whole body</tissue>
    </source>
</reference>
<dbReference type="Pfam" id="PF13877">
    <property type="entry name" value="RPAP3_C"/>
    <property type="match status" value="1"/>
</dbReference>
<comment type="caution">
    <text evidence="7">The sequence shown here is derived from an EMBL/GenBank/DDBJ whole genome shotgun (WGS) entry which is preliminary data.</text>
</comment>
<dbReference type="GO" id="GO:0006626">
    <property type="term" value="P:protein targeting to mitochondrion"/>
    <property type="evidence" value="ECO:0007669"/>
    <property type="project" value="TreeGrafter"/>
</dbReference>
<accession>A0AA39FEX2</accession>
<dbReference type="InterPro" id="IPR025986">
    <property type="entry name" value="RPAP3-like_C"/>
</dbReference>
<dbReference type="Pfam" id="PF13181">
    <property type="entry name" value="TPR_8"/>
    <property type="match status" value="1"/>
</dbReference>
<keyword evidence="2" id="KW-0963">Cytoplasm</keyword>
<feature type="domain" description="RNA-polymerase II-associated protein 3-like C-terminal" evidence="6">
    <location>
        <begin position="469"/>
        <end position="559"/>
    </location>
</feature>
<dbReference type="SMART" id="SM00028">
    <property type="entry name" value="TPR"/>
    <property type="match status" value="3"/>
</dbReference>
<gene>
    <name evidence="7" type="ORF">PV327_002134</name>
</gene>
<sequence>MTNEEFNLLTVKKPPEKRNLLEKYNIPVEHLSYEYITECKNTKELERIVLILRSGEEGFYPDLIRHAEERLTSINPGSIVLRKVQPTITRDMLGKDERQELDSDIDEWMKYMHLREKDLNDGKLLNQTEIIPQPDVRKITINSRQTSINKTKTKRIKSCDYNAWDKYDVDTELNRIDLSEEQRQSQVKRNQQKQKEKLKEMSLTLTGTELSVMAEQEREKGNEAFKAGDYEEALQFYNSSLMIDSTINGYNNRAITYIKLHRFNDAVDDCNKVLAMDYTNVKALLRRALAFEQLKENKKALSDYETLLKIEPTNNLAIVAIKKLRTPCESKKVRIKIENDDNIQSNIEKIIDTSHKKNDRKYEICFCDRAPTSSQYTKPLPHRKGNYCYDDSTISFNNNKKQSIFTHVEKSIRYPVSSGVIIKELPNENIDSVATSSLISKEIECDKNKEKIKFVRGDHVQDNFNGIINSPYEFILAWQSLRNDVNLKAHSTLLRTLGPDNLESVVGNKLDGEMFSKILRCLNQHFCNSNDAIMLQNFLMSLSHLKRFSIIKMFMDKNDEQALISMITFLNKEHVPHVEILCKAYNIKIT</sequence>
<feature type="repeat" description="TPR" evidence="5">
    <location>
        <begin position="281"/>
        <end position="314"/>
    </location>
</feature>
<dbReference type="GO" id="GO:0005739">
    <property type="term" value="C:mitochondrion"/>
    <property type="evidence" value="ECO:0007669"/>
    <property type="project" value="TreeGrafter"/>
</dbReference>
<evidence type="ECO:0000313" key="7">
    <source>
        <dbReference type="EMBL" id="KAK0168315.1"/>
    </source>
</evidence>
<evidence type="ECO:0000256" key="3">
    <source>
        <dbReference type="ARBA" id="ARBA00022737"/>
    </source>
</evidence>
<dbReference type="PANTHER" id="PTHR45984:SF1">
    <property type="entry name" value="SPAG1 AXONEMAL DYNEIN ASSEMBLY FACTOR"/>
    <property type="match status" value="1"/>
</dbReference>
<keyword evidence="4 5" id="KW-0802">TPR repeat</keyword>